<protein>
    <submittedName>
        <fullName evidence="3">Uncharacterized protein</fullName>
    </submittedName>
</protein>
<reference evidence="3" key="2">
    <citation type="journal article" date="2021" name="PeerJ">
        <title>Extensive microbial diversity within the chicken gut microbiome revealed by metagenomics and culture.</title>
        <authorList>
            <person name="Gilroy R."/>
            <person name="Ravi A."/>
            <person name="Getino M."/>
            <person name="Pursley I."/>
            <person name="Horton D.L."/>
            <person name="Alikhan N.F."/>
            <person name="Baker D."/>
            <person name="Gharbi K."/>
            <person name="Hall N."/>
            <person name="Watson M."/>
            <person name="Adriaenssens E.M."/>
            <person name="Foster-Nyarko E."/>
            <person name="Jarju S."/>
            <person name="Secka A."/>
            <person name="Antonio M."/>
            <person name="Oren A."/>
            <person name="Chaudhuri R.R."/>
            <person name="La Ragione R."/>
            <person name="Hildebrand F."/>
            <person name="Pallen M.J."/>
        </authorList>
    </citation>
    <scope>NUCLEOTIDE SEQUENCE</scope>
    <source>
        <strain evidence="3">CHK181-108</strain>
    </source>
</reference>
<feature type="transmembrane region" description="Helical" evidence="2">
    <location>
        <begin position="164"/>
        <end position="184"/>
    </location>
</feature>
<gene>
    <name evidence="3" type="ORF">IAA60_00410</name>
</gene>
<dbReference type="EMBL" id="DVLU01000003">
    <property type="protein sequence ID" value="HIT84346.1"/>
    <property type="molecule type" value="Genomic_DNA"/>
</dbReference>
<evidence type="ECO:0000313" key="4">
    <source>
        <dbReference type="Proteomes" id="UP000824165"/>
    </source>
</evidence>
<feature type="region of interest" description="Disordered" evidence="1">
    <location>
        <begin position="1"/>
        <end position="107"/>
    </location>
</feature>
<comment type="caution">
    <text evidence="3">The sequence shown here is derived from an EMBL/GenBank/DDBJ whole genome shotgun (WGS) entry which is preliminary data.</text>
</comment>
<name>A0A9D1KPU6_9FIRM</name>
<keyword evidence="2" id="KW-0812">Transmembrane</keyword>
<dbReference type="AlphaFoldDB" id="A0A9D1KPU6"/>
<evidence type="ECO:0000256" key="2">
    <source>
        <dbReference type="SAM" id="Phobius"/>
    </source>
</evidence>
<evidence type="ECO:0000256" key="1">
    <source>
        <dbReference type="SAM" id="MobiDB-lite"/>
    </source>
</evidence>
<sequence length="628" mass="71043">MKKREKKHSREAEFLEKLSSYSAGRLGEGAAAQTEGYAHEQAPASENDSVNIAERTETFQNNHGDNNYIPGQDISENDIKNDNYFNAGNHGADFHSTSNEPDTDGEAADKKTGVLAHIKSLVRSRTSLAETDDAEDIYEEDTYGETEDSGFFSKLFSRVPRSKVAYALICFLIICAAAFGYAVALNCNESYITVSILFSEITSGNNPDGSPFDIYEIMSDDVLDRACEKLENKIDPDTLKKHLWVTGVSTTTSFDMVKQNIRDGNENFSYYPNSFLLSYSVVSDSVRADGMLASVGAVFKQVLLPSKEKILRAVAESYREYYDDTYVITSRILEMQPETSDDIDYFNKTAALENILIRLEKYLNERYSQDPNFISPSGMSFGDLSGEFTRLRENDLDNFKSFIVRNGITINKEKLINQFEYSLENYKLTVRRKNAEYNVMLEGVDIYDPNVTKVVFIPALDEDRQFYMNRTKMGIDYLTELAETAQRDANDAQAYVRDYEYYIDQFSKAGTVSNELMTEADKRFGALVEKVSALLEQAVVAHDDFIRYSAHERIEIGSSGKGIGFMSSLISAGKIIVILTALSYVLYCLYRLFVVRRKWIDFIYKLLGLDPQNGKTAEEAEEYVYDGE</sequence>
<keyword evidence="2" id="KW-1133">Transmembrane helix</keyword>
<proteinExistence type="predicted"/>
<organism evidence="3 4">
    <name type="scientific">Candidatus Ornithomonoglobus intestinigallinarum</name>
    <dbReference type="NCBI Taxonomy" id="2840894"/>
    <lineage>
        <taxon>Bacteria</taxon>
        <taxon>Bacillati</taxon>
        <taxon>Bacillota</taxon>
        <taxon>Clostridia</taxon>
        <taxon>Candidatus Ornithomonoglobus</taxon>
    </lineage>
</organism>
<dbReference type="Proteomes" id="UP000824165">
    <property type="component" value="Unassembled WGS sequence"/>
</dbReference>
<feature type="transmembrane region" description="Helical" evidence="2">
    <location>
        <begin position="563"/>
        <end position="590"/>
    </location>
</feature>
<accession>A0A9D1KPU6</accession>
<evidence type="ECO:0000313" key="3">
    <source>
        <dbReference type="EMBL" id="HIT84346.1"/>
    </source>
</evidence>
<reference evidence="3" key="1">
    <citation type="submission" date="2020-10" db="EMBL/GenBank/DDBJ databases">
        <authorList>
            <person name="Gilroy R."/>
        </authorList>
    </citation>
    <scope>NUCLEOTIDE SEQUENCE</scope>
    <source>
        <strain evidence="3">CHK181-108</strain>
    </source>
</reference>
<keyword evidence="2" id="KW-0472">Membrane</keyword>